<keyword evidence="5" id="KW-0812">Transmembrane</keyword>
<evidence type="ECO:0000256" key="4">
    <source>
        <dbReference type="ARBA" id="ARBA00022617"/>
    </source>
</evidence>
<dbReference type="SUPFAM" id="SSF48264">
    <property type="entry name" value="Cytochrome P450"/>
    <property type="match status" value="1"/>
</dbReference>
<comment type="pathway">
    <text evidence="13">Plant hormone degradation; abscisic acid degradation.</text>
</comment>
<gene>
    <name evidence="18" type="ORF">CASFOL_041869</name>
</gene>
<evidence type="ECO:0000256" key="11">
    <source>
        <dbReference type="ARBA" id="ARBA00023136"/>
    </source>
</evidence>
<dbReference type="InterPro" id="IPR017972">
    <property type="entry name" value="Cyt_P450_CS"/>
</dbReference>
<feature type="binding site" description="axial binding residue" evidence="15">
    <location>
        <position position="413"/>
    </location>
    <ligand>
        <name>heme</name>
        <dbReference type="ChEBI" id="CHEBI:30413"/>
    </ligand>
    <ligandPart>
        <name>Fe</name>
        <dbReference type="ChEBI" id="CHEBI:18248"/>
    </ligandPart>
</feature>
<dbReference type="GO" id="GO:0009737">
    <property type="term" value="P:response to abscisic acid"/>
    <property type="evidence" value="ECO:0007669"/>
    <property type="project" value="UniProtKB-ARBA"/>
</dbReference>
<dbReference type="CDD" id="cd11043">
    <property type="entry name" value="CYP90-like"/>
    <property type="match status" value="1"/>
</dbReference>
<evidence type="ECO:0000256" key="13">
    <source>
        <dbReference type="ARBA" id="ARBA00060633"/>
    </source>
</evidence>
<keyword evidence="4 15" id="KW-0349">Heme</keyword>
<dbReference type="AlphaFoldDB" id="A0ABD3BA80"/>
<evidence type="ECO:0000256" key="5">
    <source>
        <dbReference type="ARBA" id="ARBA00022692"/>
    </source>
</evidence>
<comment type="catalytic activity">
    <reaction evidence="12">
        <text>2-cis-(+)-abscisate + reduced [NADPH--hemoprotein reductase] + O2 = (+)-8'-hydroxyabscisate + oxidized [NADPH--hemoprotein reductase] + H2O + H(+)</text>
        <dbReference type="Rhea" id="RHEA:12897"/>
        <dbReference type="Rhea" id="RHEA-COMP:11964"/>
        <dbReference type="Rhea" id="RHEA-COMP:11965"/>
        <dbReference type="ChEBI" id="CHEBI:15377"/>
        <dbReference type="ChEBI" id="CHEBI:15378"/>
        <dbReference type="ChEBI" id="CHEBI:15379"/>
        <dbReference type="ChEBI" id="CHEBI:37569"/>
        <dbReference type="ChEBI" id="CHEBI:57618"/>
        <dbReference type="ChEBI" id="CHEBI:58210"/>
        <dbReference type="ChEBI" id="CHEBI:58490"/>
        <dbReference type="EC" id="1.14.14.137"/>
    </reaction>
</comment>
<evidence type="ECO:0000256" key="2">
    <source>
        <dbReference type="ARBA" id="ARBA00004167"/>
    </source>
</evidence>
<keyword evidence="6 15" id="KW-0479">Metal-binding</keyword>
<dbReference type="GO" id="GO:0016020">
    <property type="term" value="C:membrane"/>
    <property type="evidence" value="ECO:0007669"/>
    <property type="project" value="UniProtKB-SubCell"/>
</dbReference>
<feature type="chain" id="PRO_5044880991" description="(+)-abscisic acid 8'-hydroxylase" evidence="17">
    <location>
        <begin position="28"/>
        <end position="464"/>
    </location>
</feature>
<keyword evidence="10 16" id="KW-0503">Monooxygenase</keyword>
<reference evidence="19" key="1">
    <citation type="journal article" date="2024" name="IScience">
        <title>Strigolactones Initiate the Formation of Haustorium-like Structures in Castilleja.</title>
        <authorList>
            <person name="Buerger M."/>
            <person name="Peterson D."/>
            <person name="Chory J."/>
        </authorList>
    </citation>
    <scope>NUCLEOTIDE SEQUENCE [LARGE SCALE GENOMIC DNA]</scope>
</reference>
<dbReference type="PRINTS" id="PR00385">
    <property type="entry name" value="P450"/>
</dbReference>
<dbReference type="Gene3D" id="1.10.630.10">
    <property type="entry name" value="Cytochrome P450"/>
    <property type="match status" value="1"/>
</dbReference>
<evidence type="ECO:0000256" key="3">
    <source>
        <dbReference type="ARBA" id="ARBA00010617"/>
    </source>
</evidence>
<evidence type="ECO:0000256" key="6">
    <source>
        <dbReference type="ARBA" id="ARBA00022723"/>
    </source>
</evidence>
<evidence type="ECO:0000313" key="18">
    <source>
        <dbReference type="EMBL" id="KAL3613795.1"/>
    </source>
</evidence>
<evidence type="ECO:0000256" key="12">
    <source>
        <dbReference type="ARBA" id="ARBA00050609"/>
    </source>
</evidence>
<dbReference type="Pfam" id="PF00067">
    <property type="entry name" value="p450"/>
    <property type="match status" value="1"/>
</dbReference>
<dbReference type="GO" id="GO:0046872">
    <property type="term" value="F:metal ion binding"/>
    <property type="evidence" value="ECO:0007669"/>
    <property type="project" value="UniProtKB-KW"/>
</dbReference>
<evidence type="ECO:0000256" key="9">
    <source>
        <dbReference type="ARBA" id="ARBA00023004"/>
    </source>
</evidence>
<evidence type="ECO:0000256" key="10">
    <source>
        <dbReference type="ARBA" id="ARBA00023033"/>
    </source>
</evidence>
<evidence type="ECO:0000313" key="19">
    <source>
        <dbReference type="Proteomes" id="UP001632038"/>
    </source>
</evidence>
<evidence type="ECO:0000256" key="14">
    <source>
        <dbReference type="ARBA" id="ARBA00066338"/>
    </source>
</evidence>
<evidence type="ECO:0000256" key="8">
    <source>
        <dbReference type="ARBA" id="ARBA00023002"/>
    </source>
</evidence>
<keyword evidence="7" id="KW-1133">Transmembrane helix</keyword>
<comment type="caution">
    <text evidence="18">The sequence shown here is derived from an EMBL/GenBank/DDBJ whole genome shotgun (WGS) entry which is preliminary data.</text>
</comment>
<organism evidence="18 19">
    <name type="scientific">Castilleja foliolosa</name>
    <dbReference type="NCBI Taxonomy" id="1961234"/>
    <lineage>
        <taxon>Eukaryota</taxon>
        <taxon>Viridiplantae</taxon>
        <taxon>Streptophyta</taxon>
        <taxon>Embryophyta</taxon>
        <taxon>Tracheophyta</taxon>
        <taxon>Spermatophyta</taxon>
        <taxon>Magnoliopsida</taxon>
        <taxon>eudicotyledons</taxon>
        <taxon>Gunneridae</taxon>
        <taxon>Pentapetalae</taxon>
        <taxon>asterids</taxon>
        <taxon>lamiids</taxon>
        <taxon>Lamiales</taxon>
        <taxon>Orobanchaceae</taxon>
        <taxon>Pedicularideae</taxon>
        <taxon>Castillejinae</taxon>
        <taxon>Castilleja</taxon>
    </lineage>
</organism>
<dbReference type="FunFam" id="1.10.630.10:FF:000014">
    <property type="entry name" value="Abscisic acid 8"/>
    <property type="match status" value="1"/>
</dbReference>
<dbReference type="PANTHER" id="PTHR24286:SF10">
    <property type="entry name" value="ABSCISIC ACID 8'-HYDROXYLASE 1"/>
    <property type="match status" value="1"/>
</dbReference>
<dbReference type="PRINTS" id="PR00463">
    <property type="entry name" value="EP450I"/>
</dbReference>
<protein>
    <recommendedName>
        <fullName evidence="14">(+)-abscisic acid 8'-hydroxylase</fullName>
        <ecNumber evidence="14">1.14.14.137</ecNumber>
    </recommendedName>
</protein>
<dbReference type="InterPro" id="IPR002401">
    <property type="entry name" value="Cyt_P450_E_grp-I"/>
</dbReference>
<comment type="subcellular location">
    <subcellularLocation>
        <location evidence="2">Membrane</location>
        <topology evidence="2">Single-pass membrane protein</topology>
    </subcellularLocation>
</comment>
<evidence type="ECO:0000256" key="7">
    <source>
        <dbReference type="ARBA" id="ARBA00022989"/>
    </source>
</evidence>
<dbReference type="PROSITE" id="PS00086">
    <property type="entry name" value="CYTOCHROME_P450"/>
    <property type="match status" value="1"/>
</dbReference>
<evidence type="ECO:0000256" key="16">
    <source>
        <dbReference type="RuleBase" id="RU000461"/>
    </source>
</evidence>
<dbReference type="GO" id="GO:0010295">
    <property type="term" value="F:(+)-abscisic acid 8'-hydroxylase activity"/>
    <property type="evidence" value="ECO:0007669"/>
    <property type="project" value="UniProtKB-EC"/>
</dbReference>
<sequence>MDFITLCFSLTSLIVSLLFILNKLTGAGDVKLPLPPGTMGWPYIGETLQLYSHNPNTFFASKIKKYGSIFKTHILGCHSVMIASPDAAKLVLVTKAHLFKPTFPASKERMLGKQAIFFSQGDYHSKLRKLVLRAFMPEAIKSFVSAVESLAVESLQSWQGKNLITTFQEMKTYAFDVALLSIFGKDEVLYREDLKKCYYILEKGYNSMPINLPGTLFHKAMKARKELALIVGKIMLIRREMKQSRNDLLGSFMEDNEGLSDEQIADNVIGVIFAARDTTASILTWIVKYLAENPTVLQAVTEEQEAIIKSKEENGEDKGLSWADTKKMVITGRVIQETLRVASILSFTFREAVEDVEFDGYLIPKGWKVLPLFRNIHHSPENFPEPEKFDPSRFEVAPKANTFIPFGSGAHACPGNELAKLEIMVLLHHLTTKYRWSMMAPQNGIQYGPFPLPPNGLPIKLSLK</sequence>
<keyword evidence="11" id="KW-0472">Membrane</keyword>
<keyword evidence="9 15" id="KW-0408">Iron</keyword>
<keyword evidence="17" id="KW-0732">Signal</keyword>
<evidence type="ECO:0000256" key="17">
    <source>
        <dbReference type="SAM" id="SignalP"/>
    </source>
</evidence>
<feature type="signal peptide" evidence="17">
    <location>
        <begin position="1"/>
        <end position="27"/>
    </location>
</feature>
<name>A0ABD3BA80_9LAMI</name>
<proteinExistence type="inferred from homology"/>
<keyword evidence="8 16" id="KW-0560">Oxidoreductase</keyword>
<evidence type="ECO:0000256" key="1">
    <source>
        <dbReference type="ARBA" id="ARBA00001971"/>
    </source>
</evidence>
<dbReference type="InterPro" id="IPR036396">
    <property type="entry name" value="Cyt_P450_sf"/>
</dbReference>
<dbReference type="Proteomes" id="UP001632038">
    <property type="component" value="Unassembled WGS sequence"/>
</dbReference>
<comment type="cofactor">
    <cofactor evidence="1 15">
        <name>heme</name>
        <dbReference type="ChEBI" id="CHEBI:30413"/>
    </cofactor>
</comment>
<dbReference type="PANTHER" id="PTHR24286">
    <property type="entry name" value="CYTOCHROME P450 26"/>
    <property type="match status" value="1"/>
</dbReference>
<dbReference type="EMBL" id="JAVIJP010000107">
    <property type="protein sequence ID" value="KAL3613795.1"/>
    <property type="molecule type" value="Genomic_DNA"/>
</dbReference>
<accession>A0ABD3BA80</accession>
<keyword evidence="19" id="KW-1185">Reference proteome</keyword>
<dbReference type="InterPro" id="IPR001128">
    <property type="entry name" value="Cyt_P450"/>
</dbReference>
<dbReference type="GO" id="GO:0046345">
    <property type="term" value="P:abscisic acid catabolic process"/>
    <property type="evidence" value="ECO:0007669"/>
    <property type="project" value="UniProtKB-ARBA"/>
</dbReference>
<dbReference type="EC" id="1.14.14.137" evidence="14"/>
<evidence type="ECO:0000256" key="15">
    <source>
        <dbReference type="PIRSR" id="PIRSR602401-1"/>
    </source>
</evidence>
<comment type="similarity">
    <text evidence="3 16">Belongs to the cytochrome P450 family.</text>
</comment>
<dbReference type="GO" id="GO:0009414">
    <property type="term" value="P:response to water deprivation"/>
    <property type="evidence" value="ECO:0007669"/>
    <property type="project" value="UniProtKB-ARBA"/>
</dbReference>